<protein>
    <recommendedName>
        <fullName evidence="1">AdoMet activation domain-containing protein</fullName>
    </recommendedName>
</protein>
<proteinExistence type="predicted"/>
<organism evidence="2 3">
    <name type="scientific">Neiella litorisoli</name>
    <dbReference type="NCBI Taxonomy" id="2771431"/>
    <lineage>
        <taxon>Bacteria</taxon>
        <taxon>Pseudomonadati</taxon>
        <taxon>Pseudomonadota</taxon>
        <taxon>Gammaproteobacteria</taxon>
        <taxon>Alteromonadales</taxon>
        <taxon>Echinimonadaceae</taxon>
        <taxon>Neiella</taxon>
    </lineage>
</organism>
<accession>A0A8J6QIK4</accession>
<dbReference type="GO" id="GO:0008705">
    <property type="term" value="F:methionine synthase activity"/>
    <property type="evidence" value="ECO:0007669"/>
    <property type="project" value="InterPro"/>
</dbReference>
<evidence type="ECO:0000313" key="3">
    <source>
        <dbReference type="Proteomes" id="UP000638014"/>
    </source>
</evidence>
<dbReference type="InterPro" id="IPR004223">
    <property type="entry name" value="VitB12-dep_Met_synth_activ_dom"/>
</dbReference>
<sequence length="231" mass="26109">MNLTQYQFGLNDFDLELADIASLMGYPADQLPTEIADLMAQEQQLFPCNPEILGGYRLLPCELDLDDHTIQLEQSIFSPGRRNFSYYKRAEQIAVFACSAGHYIAKRSKQLMAQGLLLEGYVVDVMGSCLVEQAMNQIQHRLQQDLASQGLKITNRYSPGYCSWNIAEQRALFDLLPDKFCGIELTESCLMMPIKSISGLIGVGSRVRFREHSCEQCNSTTCIYRQTKSHT</sequence>
<evidence type="ECO:0000259" key="1">
    <source>
        <dbReference type="Pfam" id="PF02965"/>
    </source>
</evidence>
<dbReference type="EMBL" id="JACXAF010000008">
    <property type="protein sequence ID" value="MBD1389307.1"/>
    <property type="molecule type" value="Genomic_DNA"/>
</dbReference>
<dbReference type="RefSeq" id="WP_191144411.1">
    <property type="nucleotide sequence ID" value="NZ_JACXAF010000008.1"/>
</dbReference>
<gene>
    <name evidence="2" type="ORF">IC617_07710</name>
</gene>
<dbReference type="SUPFAM" id="SSF56507">
    <property type="entry name" value="Methionine synthase activation domain-like"/>
    <property type="match status" value="1"/>
</dbReference>
<dbReference type="Gene3D" id="3.40.109.40">
    <property type="match status" value="1"/>
</dbReference>
<dbReference type="InterPro" id="IPR037010">
    <property type="entry name" value="VitB12-dep_Met_synth_activ_sf"/>
</dbReference>
<feature type="domain" description="AdoMet activation" evidence="1">
    <location>
        <begin position="90"/>
        <end position="207"/>
    </location>
</feature>
<dbReference type="AlphaFoldDB" id="A0A8J6QIK4"/>
<evidence type="ECO:0000313" key="2">
    <source>
        <dbReference type="EMBL" id="MBD1389307.1"/>
    </source>
</evidence>
<dbReference type="Proteomes" id="UP000638014">
    <property type="component" value="Unassembled WGS sequence"/>
</dbReference>
<comment type="caution">
    <text evidence="2">The sequence shown here is derived from an EMBL/GenBank/DDBJ whole genome shotgun (WGS) entry which is preliminary data.</text>
</comment>
<dbReference type="Pfam" id="PF02965">
    <property type="entry name" value="Met_synt_B12"/>
    <property type="match status" value="1"/>
</dbReference>
<keyword evidence="3" id="KW-1185">Reference proteome</keyword>
<name>A0A8J6QIK4_9GAMM</name>
<reference evidence="2" key="1">
    <citation type="submission" date="2020-09" db="EMBL/GenBank/DDBJ databases">
        <title>A novel bacterium of genus Neiella, isolated from South China Sea.</title>
        <authorList>
            <person name="Huang H."/>
            <person name="Mo K."/>
            <person name="Hu Y."/>
        </authorList>
    </citation>
    <scope>NUCLEOTIDE SEQUENCE</scope>
    <source>
        <strain evidence="2">HB171785</strain>
    </source>
</reference>